<evidence type="ECO:0000256" key="12">
    <source>
        <dbReference type="PIRSR" id="PIRSR003170-1"/>
    </source>
</evidence>
<dbReference type="OrthoDB" id="37730at2759"/>
<comment type="similarity">
    <text evidence="8">Belongs to the thiaminase-2 family.</text>
</comment>
<comment type="catalytic activity">
    <reaction evidence="1">
        <text>4-amino-5-aminomethyl-2-methylpyrimidine + H2O = 4-amino-5-hydroxymethyl-2-methylpyrimidine + NH4(+)</text>
        <dbReference type="Rhea" id="RHEA:31799"/>
        <dbReference type="ChEBI" id="CHEBI:15377"/>
        <dbReference type="ChEBI" id="CHEBI:16892"/>
        <dbReference type="ChEBI" id="CHEBI:28938"/>
        <dbReference type="ChEBI" id="CHEBI:63416"/>
        <dbReference type="EC" id="3.5.99.2"/>
    </reaction>
</comment>
<feature type="active site" description="Proton donor" evidence="12">
    <location>
        <position position="212"/>
    </location>
</feature>
<dbReference type="GO" id="GO:0050334">
    <property type="term" value="F:thiaminase activity"/>
    <property type="evidence" value="ECO:0007669"/>
    <property type="project" value="UniProtKB-EC"/>
</dbReference>
<evidence type="ECO:0000259" key="14">
    <source>
        <dbReference type="Pfam" id="PF03070"/>
    </source>
</evidence>
<keyword evidence="6" id="KW-1015">Disulfide bond</keyword>
<feature type="binding site" evidence="13">
    <location>
        <position position="142"/>
    </location>
    <ligand>
        <name>substrate</name>
    </ligand>
</feature>
<accession>A0A834X469</accession>
<dbReference type="InterPro" id="IPR050967">
    <property type="entry name" value="Thiamine_Salvage_TenA"/>
</dbReference>
<dbReference type="GO" id="GO:0009228">
    <property type="term" value="P:thiamine biosynthetic process"/>
    <property type="evidence" value="ECO:0007669"/>
    <property type="project" value="UniProtKB-KW"/>
</dbReference>
<dbReference type="PANTHER" id="PTHR43198">
    <property type="entry name" value="BIFUNCTIONAL TH2 PROTEIN"/>
    <property type="match status" value="1"/>
</dbReference>
<evidence type="ECO:0000256" key="3">
    <source>
        <dbReference type="ARBA" id="ARBA00012684"/>
    </source>
</evidence>
<dbReference type="EC" id="3.5.99.2" evidence="3"/>
<evidence type="ECO:0000256" key="1">
    <source>
        <dbReference type="ARBA" id="ARBA00001881"/>
    </source>
</evidence>
<evidence type="ECO:0000256" key="7">
    <source>
        <dbReference type="ARBA" id="ARBA00050721"/>
    </source>
</evidence>
<evidence type="ECO:0000256" key="6">
    <source>
        <dbReference type="ARBA" id="ARBA00023157"/>
    </source>
</evidence>
<dbReference type="SUPFAM" id="SSF48613">
    <property type="entry name" value="Heme oxygenase-like"/>
    <property type="match status" value="1"/>
</dbReference>
<organism evidence="15 16">
    <name type="scientific">Senna tora</name>
    <dbReference type="NCBI Taxonomy" id="362788"/>
    <lineage>
        <taxon>Eukaryota</taxon>
        <taxon>Viridiplantae</taxon>
        <taxon>Streptophyta</taxon>
        <taxon>Embryophyta</taxon>
        <taxon>Tracheophyta</taxon>
        <taxon>Spermatophyta</taxon>
        <taxon>Magnoliopsida</taxon>
        <taxon>eudicotyledons</taxon>
        <taxon>Gunneridae</taxon>
        <taxon>Pentapetalae</taxon>
        <taxon>rosids</taxon>
        <taxon>fabids</taxon>
        <taxon>Fabales</taxon>
        <taxon>Fabaceae</taxon>
        <taxon>Caesalpinioideae</taxon>
        <taxon>Cassia clade</taxon>
        <taxon>Senna</taxon>
    </lineage>
</organism>
<feature type="binding site" evidence="13">
    <location>
        <position position="49"/>
    </location>
    <ligand>
        <name>substrate</name>
    </ligand>
</feature>
<comment type="catalytic activity">
    <reaction evidence="7">
        <text>N-formyl-4-amino-5-aminomethyl-2-methylpyrimidine + H2O = 4-amino-5-aminomethyl-2-methylpyrimidine + formate</text>
        <dbReference type="Rhea" id="RHEA:46212"/>
        <dbReference type="ChEBI" id="CHEBI:15377"/>
        <dbReference type="ChEBI" id="CHEBI:15740"/>
        <dbReference type="ChEBI" id="CHEBI:63416"/>
        <dbReference type="ChEBI" id="CHEBI:85895"/>
    </reaction>
</comment>
<dbReference type="Pfam" id="PF03070">
    <property type="entry name" value="TENA_THI-4"/>
    <property type="match status" value="1"/>
</dbReference>
<comment type="caution">
    <text evidence="15">The sequence shown here is derived from an EMBL/GenBank/DDBJ whole genome shotgun (WGS) entry which is preliminary data.</text>
</comment>
<dbReference type="Gene3D" id="1.20.910.10">
    <property type="entry name" value="Heme oxygenase-like"/>
    <property type="match status" value="1"/>
</dbReference>
<evidence type="ECO:0000313" key="15">
    <source>
        <dbReference type="EMBL" id="KAF7837725.1"/>
    </source>
</evidence>
<proteinExistence type="inferred from homology"/>
<feature type="binding site" evidence="13">
    <location>
        <position position="90"/>
    </location>
    <ligand>
        <name>substrate</name>
    </ligand>
</feature>
<dbReference type="InterPro" id="IPR026285">
    <property type="entry name" value="TenA_E"/>
</dbReference>
<name>A0A834X469_9FABA</name>
<dbReference type="PANTHER" id="PTHR43198:SF5">
    <property type="entry name" value="BIFUNCTIONAL TENA-E PROTEIN"/>
    <property type="match status" value="1"/>
</dbReference>
<feature type="domain" description="Thiaminase-2/PQQC" evidence="14">
    <location>
        <begin position="15"/>
        <end position="220"/>
    </location>
</feature>
<evidence type="ECO:0000256" key="4">
    <source>
        <dbReference type="ARBA" id="ARBA00022801"/>
    </source>
</evidence>
<reference evidence="15" key="1">
    <citation type="submission" date="2020-09" db="EMBL/GenBank/DDBJ databases">
        <title>Genome-Enabled Discovery of Anthraquinone Biosynthesis in Senna tora.</title>
        <authorList>
            <person name="Kang S.-H."/>
            <person name="Pandey R.P."/>
            <person name="Lee C.-M."/>
            <person name="Sim J.-S."/>
            <person name="Jeong J.-T."/>
            <person name="Choi B.-S."/>
            <person name="Jung M."/>
            <person name="Ginzburg D."/>
            <person name="Zhao K."/>
            <person name="Won S.Y."/>
            <person name="Oh T.-J."/>
            <person name="Yu Y."/>
            <person name="Kim N.-H."/>
            <person name="Lee O.R."/>
            <person name="Lee T.-H."/>
            <person name="Bashyal P."/>
            <person name="Kim T.-S."/>
            <person name="Lee W.-H."/>
            <person name="Kawkins C."/>
            <person name="Kim C.-K."/>
            <person name="Kim J.S."/>
            <person name="Ahn B.O."/>
            <person name="Rhee S.Y."/>
            <person name="Sohng J.K."/>
        </authorList>
    </citation>
    <scope>NUCLEOTIDE SEQUENCE</scope>
    <source>
        <tissue evidence="15">Leaf</tissue>
    </source>
</reference>
<evidence type="ECO:0000256" key="5">
    <source>
        <dbReference type="ARBA" id="ARBA00022977"/>
    </source>
</evidence>
<evidence type="ECO:0000256" key="11">
    <source>
        <dbReference type="ARBA" id="ARBA00082825"/>
    </source>
</evidence>
<dbReference type="GO" id="GO:0005829">
    <property type="term" value="C:cytosol"/>
    <property type="evidence" value="ECO:0007669"/>
    <property type="project" value="TreeGrafter"/>
</dbReference>
<evidence type="ECO:0000256" key="9">
    <source>
        <dbReference type="ARBA" id="ARBA00077314"/>
    </source>
</evidence>
<evidence type="ECO:0000256" key="10">
    <source>
        <dbReference type="ARBA" id="ARBA00079571"/>
    </source>
</evidence>
<dbReference type="CDD" id="cd19357">
    <property type="entry name" value="TenA_E_At3g16990-like"/>
    <property type="match status" value="1"/>
</dbReference>
<dbReference type="EMBL" id="JAAIUW010000003">
    <property type="protein sequence ID" value="KAF7837725.1"/>
    <property type="molecule type" value="Genomic_DNA"/>
</dbReference>
<dbReference type="AlphaFoldDB" id="A0A834X469"/>
<dbReference type="PIRSF" id="PIRSF003170">
    <property type="entry name" value="Pet18p"/>
    <property type="match status" value="1"/>
</dbReference>
<gene>
    <name evidence="15" type="ORF">G2W53_006207</name>
</gene>
<dbReference type="InterPro" id="IPR016084">
    <property type="entry name" value="Haem_Oase-like_multi-hlx"/>
</dbReference>
<evidence type="ECO:0000313" key="16">
    <source>
        <dbReference type="Proteomes" id="UP000634136"/>
    </source>
</evidence>
<dbReference type="InterPro" id="IPR004305">
    <property type="entry name" value="Thiaminase-2/PQQC"/>
</dbReference>
<protein>
    <recommendedName>
        <fullName evidence="3">aminopyrimidine aminohydrolase</fullName>
        <ecNumber evidence="3">3.5.99.2</ecNumber>
    </recommendedName>
    <alternativeName>
        <fullName evidence="10">Aminopyrimidine aminohydrolase</fullName>
    </alternativeName>
    <alternativeName>
        <fullName evidence="11">Formylaminopyrimidine amidohydrolase</fullName>
    </alternativeName>
    <alternativeName>
        <fullName evidence="9">Formylaminopyrimidine deformylase</fullName>
    </alternativeName>
</protein>
<keyword evidence="5" id="KW-0784">Thiamine biosynthesis</keyword>
<comment type="pathway">
    <text evidence="2">Cofactor biosynthesis; thiamine diphosphate biosynthesis.</text>
</comment>
<evidence type="ECO:0000256" key="13">
    <source>
        <dbReference type="PIRSR" id="PIRSR003170-2"/>
    </source>
</evidence>
<sequence length="223" mass="25810">MEEKKMEVIEAWLRKHRLQYTGATRHPFILSLRDGTIHMSSFKTWLAQDYLFVRAFVPFVASVLIKAWKESDDSSDMEVILRGMASLDDEIAWFKREASKWDVPLSDVAPQEANINYCKLLESLMREDVGYTVAITVLWGIEAVYQESFAYCVEEGSKTPPELKETCERWGNEGFGQYCQSLQKIATRRLQKASEDELKKAEVTFLSVLELEVEFWNMSRVNA</sequence>
<keyword evidence="16" id="KW-1185">Reference proteome</keyword>
<evidence type="ECO:0000256" key="2">
    <source>
        <dbReference type="ARBA" id="ARBA00004948"/>
    </source>
</evidence>
<keyword evidence="4" id="KW-0378">Hydrolase</keyword>
<evidence type="ECO:0000256" key="8">
    <source>
        <dbReference type="ARBA" id="ARBA00060919"/>
    </source>
</evidence>
<dbReference type="Proteomes" id="UP000634136">
    <property type="component" value="Unassembled WGS sequence"/>
</dbReference>
<dbReference type="FunFam" id="1.20.910.10:FF:000007">
    <property type="entry name" value="Bifunctional TENA-E protein"/>
    <property type="match status" value="1"/>
</dbReference>